<feature type="compositionally biased region" description="Basic and acidic residues" evidence="1">
    <location>
        <begin position="49"/>
        <end position="60"/>
    </location>
</feature>
<feature type="region of interest" description="Disordered" evidence="1">
    <location>
        <begin position="1"/>
        <end position="98"/>
    </location>
</feature>
<dbReference type="RefSeq" id="WP_380551031.1">
    <property type="nucleotide sequence ID" value="NZ_JBHEZY010000003.1"/>
</dbReference>
<dbReference type="EMBL" id="JBHEZY010000003">
    <property type="protein sequence ID" value="MFC1430960.1"/>
    <property type="molecule type" value="Genomic_DNA"/>
</dbReference>
<reference evidence="2 3" key="1">
    <citation type="submission" date="2024-09" db="EMBL/GenBank/DDBJ databases">
        <authorList>
            <person name="Lee S.D."/>
        </authorList>
    </citation>
    <scope>NUCLEOTIDE SEQUENCE [LARGE SCALE GENOMIC DNA]</scope>
    <source>
        <strain evidence="2 3">N1-3</strain>
    </source>
</reference>
<name>A0ABV6WY53_9ACTN</name>
<evidence type="ECO:0000313" key="2">
    <source>
        <dbReference type="EMBL" id="MFC1430960.1"/>
    </source>
</evidence>
<gene>
    <name evidence="2" type="ORF">ACEZDB_09860</name>
</gene>
<proteinExistence type="predicted"/>
<organism evidence="2 3">
    <name type="scientific">Streptacidiphilus alkalitolerans</name>
    <dbReference type="NCBI Taxonomy" id="3342712"/>
    <lineage>
        <taxon>Bacteria</taxon>
        <taxon>Bacillati</taxon>
        <taxon>Actinomycetota</taxon>
        <taxon>Actinomycetes</taxon>
        <taxon>Kitasatosporales</taxon>
        <taxon>Streptomycetaceae</taxon>
        <taxon>Streptacidiphilus</taxon>
    </lineage>
</organism>
<protein>
    <submittedName>
        <fullName evidence="2">Uncharacterized protein</fullName>
    </submittedName>
</protein>
<comment type="caution">
    <text evidence="2">The sequence shown here is derived from an EMBL/GenBank/DDBJ whole genome shotgun (WGS) entry which is preliminary data.</text>
</comment>
<sequence>MLTIVHLPLTGDTNTAPARRGTRRNGTPLRPSAKPDPAATQIGTGQARPGEDAATHRRIGESASRQVGHRDAGRRPGRPGLGSGHPAAVTVAVFDRRR</sequence>
<evidence type="ECO:0000256" key="1">
    <source>
        <dbReference type="SAM" id="MobiDB-lite"/>
    </source>
</evidence>
<accession>A0ABV6WY53</accession>
<evidence type="ECO:0000313" key="3">
    <source>
        <dbReference type="Proteomes" id="UP001592530"/>
    </source>
</evidence>
<dbReference type="Proteomes" id="UP001592530">
    <property type="component" value="Unassembled WGS sequence"/>
</dbReference>